<dbReference type="GO" id="GO:0016491">
    <property type="term" value="F:oxidoreductase activity"/>
    <property type="evidence" value="ECO:0007669"/>
    <property type="project" value="TreeGrafter"/>
</dbReference>
<dbReference type="SUPFAM" id="SSF51735">
    <property type="entry name" value="NAD(P)-binding Rossmann-fold domains"/>
    <property type="match status" value="1"/>
</dbReference>
<dbReference type="PANTHER" id="PTHR48075:SF3">
    <property type="entry name" value="3-HYDROXYACYL-COA DEHYDROGENASE"/>
    <property type="match status" value="1"/>
</dbReference>
<reference evidence="2 3" key="1">
    <citation type="journal article" date="2018" name="Sci. Rep.">
        <title>Comparative genomics provides insights into the lifestyle and reveals functional heterogeneity of dark septate endophytic fungi.</title>
        <authorList>
            <person name="Knapp D.G."/>
            <person name="Nemeth J.B."/>
            <person name="Barry K."/>
            <person name="Hainaut M."/>
            <person name="Henrissat B."/>
            <person name="Johnson J."/>
            <person name="Kuo A."/>
            <person name="Lim J.H.P."/>
            <person name="Lipzen A."/>
            <person name="Nolan M."/>
            <person name="Ohm R.A."/>
            <person name="Tamas L."/>
            <person name="Grigoriev I.V."/>
            <person name="Spatafora J.W."/>
            <person name="Nagy L.G."/>
            <person name="Kovacs G.M."/>
        </authorList>
    </citation>
    <scope>NUCLEOTIDE SEQUENCE [LARGE SCALE GENOMIC DNA]</scope>
    <source>
        <strain evidence="2 3">DSE2036</strain>
    </source>
</reference>
<dbReference type="GO" id="GO:0006631">
    <property type="term" value="P:fatty acid metabolic process"/>
    <property type="evidence" value="ECO:0007669"/>
    <property type="project" value="InterPro"/>
</dbReference>
<evidence type="ECO:0000313" key="3">
    <source>
        <dbReference type="Proteomes" id="UP000244855"/>
    </source>
</evidence>
<dbReference type="GO" id="GO:0070403">
    <property type="term" value="F:NAD+ binding"/>
    <property type="evidence" value="ECO:0007669"/>
    <property type="project" value="InterPro"/>
</dbReference>
<dbReference type="Proteomes" id="UP000244855">
    <property type="component" value="Unassembled WGS sequence"/>
</dbReference>
<dbReference type="Gene3D" id="3.40.50.720">
    <property type="entry name" value="NAD(P)-binding Rossmann-like Domain"/>
    <property type="match status" value="1"/>
</dbReference>
<evidence type="ECO:0000259" key="1">
    <source>
        <dbReference type="Pfam" id="PF02737"/>
    </source>
</evidence>
<organism evidence="2 3">
    <name type="scientific">Periconia macrospinosa</name>
    <dbReference type="NCBI Taxonomy" id="97972"/>
    <lineage>
        <taxon>Eukaryota</taxon>
        <taxon>Fungi</taxon>
        <taxon>Dikarya</taxon>
        <taxon>Ascomycota</taxon>
        <taxon>Pezizomycotina</taxon>
        <taxon>Dothideomycetes</taxon>
        <taxon>Pleosporomycetidae</taxon>
        <taxon>Pleosporales</taxon>
        <taxon>Massarineae</taxon>
        <taxon>Periconiaceae</taxon>
        <taxon>Periconia</taxon>
    </lineage>
</organism>
<gene>
    <name evidence="2" type="ORF">DM02DRAFT_721783</name>
</gene>
<dbReference type="InterPro" id="IPR011042">
    <property type="entry name" value="6-blade_b-propeller_TolB-like"/>
</dbReference>
<feature type="domain" description="3-hydroxyacyl-CoA dehydrogenase NAD binding" evidence="1">
    <location>
        <begin position="41"/>
        <end position="164"/>
    </location>
</feature>
<accession>A0A2V1D6M7</accession>
<dbReference type="STRING" id="97972.A0A2V1D6M7"/>
<dbReference type="PANTHER" id="PTHR48075">
    <property type="entry name" value="3-HYDROXYACYL-COA DEHYDROGENASE FAMILY PROTEIN"/>
    <property type="match status" value="1"/>
</dbReference>
<dbReference type="AlphaFoldDB" id="A0A2V1D6M7"/>
<dbReference type="InterPro" id="IPR036291">
    <property type="entry name" value="NAD(P)-bd_dom_sf"/>
</dbReference>
<dbReference type="OrthoDB" id="5958943at2759"/>
<dbReference type="EMBL" id="KZ805604">
    <property type="protein sequence ID" value="PVH93233.1"/>
    <property type="molecule type" value="Genomic_DNA"/>
</dbReference>
<evidence type="ECO:0000313" key="2">
    <source>
        <dbReference type="EMBL" id="PVH93233.1"/>
    </source>
</evidence>
<dbReference type="Pfam" id="PF02737">
    <property type="entry name" value="3HCDH_N"/>
    <property type="match status" value="1"/>
</dbReference>
<proteinExistence type="predicted"/>
<keyword evidence="3" id="KW-1185">Reference proteome</keyword>
<dbReference type="SUPFAM" id="SSF101898">
    <property type="entry name" value="NHL repeat"/>
    <property type="match status" value="1"/>
</dbReference>
<protein>
    <submittedName>
        <fullName evidence="2">NAD(P)-binding protein</fullName>
    </submittedName>
</protein>
<sequence>MDTPGSGVAPSDHTSRPVAVIGAGVLGRRIALCWAAAAYRREASRPMGRVIAHTALDSAVRNVWHVIECVPEILQIKQEVFTRLETLVARDSILATNSSSYRSSLVVGDLGSATKCRALNTHYYMPPYVRAVELMTSGTTRREIFAYLAQRMEEVGLRPFVVRKESIGFIQNRVWAAIKREMAQAHYVQERKLPTEHTIDFLKREFIDKEKLGLNSKNGGFYPPKQGAVTGLRLFVCENGLSGQVDNLETGKVLEYSAAGQFQRTIFESQYLPDGIAVLKEEGVMFWTCMGFPGQDDGMVYSARLDGTNLRPLIALDERDATRWCVGITLSRRLGKFFWTQKGAAKGWQGRFFSANMVTPPGETFSNRTDKVCLLEGLAKPIDLDFHDESSNLYWTDRGEMPWGNMPNKLPLDDHGRAINDNHTPLLKHQILARKFHEAIGLKIDAQNQHVHVADLGSSICRCNLDGSEKTRLVFEEGRAWTGIALA</sequence>
<dbReference type="InterPro" id="IPR006176">
    <property type="entry name" value="3-OHacyl-CoA_DH_NAD-bd"/>
</dbReference>
<name>A0A2V1D6M7_9PLEO</name>
<dbReference type="Gene3D" id="2.120.10.30">
    <property type="entry name" value="TolB, C-terminal domain"/>
    <property type="match status" value="2"/>
</dbReference>